<evidence type="ECO:0000256" key="2">
    <source>
        <dbReference type="ARBA" id="ARBA00022801"/>
    </source>
</evidence>
<dbReference type="GO" id="GO:0004439">
    <property type="term" value="F:phosphatidylinositol-4,5-bisphosphate 5-phosphatase activity"/>
    <property type="evidence" value="ECO:0007669"/>
    <property type="project" value="TreeGrafter"/>
</dbReference>
<feature type="region of interest" description="Disordered" evidence="3">
    <location>
        <begin position="123"/>
        <end position="159"/>
    </location>
</feature>
<dbReference type="FunFam" id="3.60.10.10:FF:000028">
    <property type="entry name" value="Type IV inositol polyphosphate 5-phosphatase 7"/>
    <property type="match status" value="1"/>
</dbReference>
<protein>
    <recommendedName>
        <fullName evidence="4">Inositol polyphosphate-related phosphatase domain-containing protein</fullName>
    </recommendedName>
</protein>
<accession>A0A835KD46</accession>
<evidence type="ECO:0000256" key="3">
    <source>
        <dbReference type="SAM" id="MobiDB-lite"/>
    </source>
</evidence>
<comment type="caution">
    <text evidence="5">The sequence shown here is derived from an EMBL/GenBank/DDBJ whole genome shotgun (WGS) entry which is preliminary data.</text>
</comment>
<dbReference type="SUPFAM" id="SSF56219">
    <property type="entry name" value="DNase I-like"/>
    <property type="match status" value="1"/>
</dbReference>
<dbReference type="GO" id="GO:0034485">
    <property type="term" value="F:phosphatidylinositol-3,4,5-trisphosphate 5-phosphatase activity"/>
    <property type="evidence" value="ECO:0007669"/>
    <property type="project" value="TreeGrafter"/>
</dbReference>
<evidence type="ECO:0000259" key="4">
    <source>
        <dbReference type="Pfam" id="PF22669"/>
    </source>
</evidence>
<reference evidence="5" key="1">
    <citation type="submission" date="2020-07" db="EMBL/GenBank/DDBJ databases">
        <title>Genome sequence and genetic diversity analysis of an under-domesticated orphan crop, white fonio (Digitaria exilis).</title>
        <authorList>
            <person name="Bennetzen J.L."/>
            <person name="Chen S."/>
            <person name="Ma X."/>
            <person name="Wang X."/>
            <person name="Yssel A.E.J."/>
            <person name="Chaluvadi S.R."/>
            <person name="Johnson M."/>
            <person name="Gangashetty P."/>
            <person name="Hamidou F."/>
            <person name="Sanogo M.D."/>
            <person name="Zwaenepoel A."/>
            <person name="Wallace J."/>
            <person name="Van De Peer Y."/>
            <person name="Van Deynze A."/>
        </authorList>
    </citation>
    <scope>NUCLEOTIDE SEQUENCE</scope>
    <source>
        <tissue evidence="5">Leaves</tissue>
    </source>
</reference>
<feature type="domain" description="Inositol polyphosphate-related phosphatase" evidence="4">
    <location>
        <begin position="177"/>
        <end position="217"/>
    </location>
</feature>
<dbReference type="GO" id="GO:0004445">
    <property type="term" value="F:inositol-polyphosphate 5-phosphatase activity"/>
    <property type="evidence" value="ECO:0007669"/>
    <property type="project" value="InterPro"/>
</dbReference>
<dbReference type="EMBL" id="JACEFO010001666">
    <property type="protein sequence ID" value="KAF8723501.1"/>
    <property type="molecule type" value="Genomic_DNA"/>
</dbReference>
<keyword evidence="6" id="KW-1185">Reference proteome</keyword>
<gene>
    <name evidence="5" type="ORF">HU200_021448</name>
</gene>
<comment type="similarity">
    <text evidence="1">Belongs to the inositol polyphosphate 5-phosphatase family.</text>
</comment>
<dbReference type="PANTHER" id="PTHR45666">
    <property type="entry name" value="TYPE IV INOSITOL POLYPHOSPHATE 5-PHOSPHATASE 9"/>
    <property type="match status" value="1"/>
</dbReference>
<dbReference type="GO" id="GO:0046856">
    <property type="term" value="P:phosphatidylinositol dephosphorylation"/>
    <property type="evidence" value="ECO:0007669"/>
    <property type="project" value="InterPro"/>
</dbReference>
<dbReference type="Proteomes" id="UP000636709">
    <property type="component" value="Unassembled WGS sequence"/>
</dbReference>
<dbReference type="Pfam" id="PF22669">
    <property type="entry name" value="Exo_endo_phos2"/>
    <property type="match status" value="2"/>
</dbReference>
<dbReference type="InterPro" id="IPR000300">
    <property type="entry name" value="IPPc"/>
</dbReference>
<organism evidence="5 6">
    <name type="scientific">Digitaria exilis</name>
    <dbReference type="NCBI Taxonomy" id="1010633"/>
    <lineage>
        <taxon>Eukaryota</taxon>
        <taxon>Viridiplantae</taxon>
        <taxon>Streptophyta</taxon>
        <taxon>Embryophyta</taxon>
        <taxon>Tracheophyta</taxon>
        <taxon>Spermatophyta</taxon>
        <taxon>Magnoliopsida</taxon>
        <taxon>Liliopsida</taxon>
        <taxon>Poales</taxon>
        <taxon>Poaceae</taxon>
        <taxon>PACMAD clade</taxon>
        <taxon>Panicoideae</taxon>
        <taxon>Panicodae</taxon>
        <taxon>Paniceae</taxon>
        <taxon>Anthephorinae</taxon>
        <taxon>Digitaria</taxon>
    </lineage>
</organism>
<proteinExistence type="inferred from homology"/>
<evidence type="ECO:0000256" key="1">
    <source>
        <dbReference type="ARBA" id="ARBA00010768"/>
    </source>
</evidence>
<feature type="compositionally biased region" description="Basic residues" evidence="3">
    <location>
        <begin position="143"/>
        <end position="153"/>
    </location>
</feature>
<dbReference type="OrthoDB" id="784856at2759"/>
<keyword evidence="2" id="KW-0378">Hydrolase</keyword>
<dbReference type="InterPro" id="IPR045849">
    <property type="entry name" value="IP5P_plant"/>
</dbReference>
<evidence type="ECO:0000313" key="5">
    <source>
        <dbReference type="EMBL" id="KAF8723501.1"/>
    </source>
</evidence>
<dbReference type="PANTHER" id="PTHR45666:SF19">
    <property type="entry name" value="OS06G0222900 PROTEIN"/>
    <property type="match status" value="1"/>
</dbReference>
<dbReference type="InterPro" id="IPR036691">
    <property type="entry name" value="Endo/exonu/phosph_ase_sf"/>
</dbReference>
<sequence length="249" mass="28236">MSNAFAMKGRDLNGSGKTMIHANTSNLLCPIDFLIVFNLDYSCTKDDMTLDPRMFVASWNVGGKTPTNRLNLQDFLQVEESPDIYVLGFQEIVPLTAGNVLVVEDNEPASRWLALIYQALNEPQEQTDEDDDPPPPEPPPDARRHHHHHHRRRDSSSLFFQTPSLKNSDAYAGETAKSKKKRRTPAWCDRILWHGDGIEQLQYLRGESRFSDHRPVCGVFAVQVDADDGSKIRRSYYSVNARIGQDRPA</sequence>
<dbReference type="Gene3D" id="3.60.10.10">
    <property type="entry name" value="Endonuclease/exonuclease/phosphatase"/>
    <property type="match status" value="2"/>
</dbReference>
<dbReference type="AlphaFoldDB" id="A0A835KD46"/>
<feature type="compositionally biased region" description="Acidic residues" evidence="3">
    <location>
        <begin position="125"/>
        <end position="134"/>
    </location>
</feature>
<feature type="domain" description="Inositol polyphosphate-related phosphatase" evidence="4">
    <location>
        <begin position="58"/>
        <end position="125"/>
    </location>
</feature>
<evidence type="ECO:0000313" key="6">
    <source>
        <dbReference type="Proteomes" id="UP000636709"/>
    </source>
</evidence>
<name>A0A835KD46_9POAL</name>